<dbReference type="InterPro" id="IPR002020">
    <property type="entry name" value="Citrate_synthase"/>
</dbReference>
<dbReference type="STRING" id="797209.GCA_000376445_02243"/>
<dbReference type="PANTHER" id="PTHR11739">
    <property type="entry name" value="CITRATE SYNTHASE"/>
    <property type="match status" value="1"/>
</dbReference>
<dbReference type="InterPro" id="IPR036969">
    <property type="entry name" value="Citrate_synthase_sf"/>
</dbReference>
<dbReference type="GO" id="GO:0005975">
    <property type="term" value="P:carbohydrate metabolic process"/>
    <property type="evidence" value="ECO:0007669"/>
    <property type="project" value="TreeGrafter"/>
</dbReference>
<sequence length="379" mass="42004">MADEVKKGLEGVVVAESALSHIDGDEGKLIYRGYTIEDLARGASYEEVLYLLWHGELPNRDELEAFSDSMTEEREVDDGVMDTVRELAESDSEPMAALRTAVSMLATYDPDDSDTDPSDREANLRKGRRITAKIPTILAAFTRIRNGDEPVEPRADLGHAANFLYMLNDEEPDDVLADVFDQALVLHADHGLNASTFSAMVTSSTLADLHGAVTSAIGTLSGSLHGGANANVMRMLKEVDDSDQDPVEWVQNALDEGRRVAGFGHRVYNVKDPRAKILSEQSEELGEAAGDTKWYEMSVSIENYMKEEKGLAPNVDFYSASTYYQMGIPIDIYTPIFALSRVGGWIAHVLEQYDDNRLIRPRAKYIGDEDVEFVPIDER</sequence>
<reference evidence="9 11" key="1">
    <citation type="journal article" date="2014" name="ISME J.">
        <title>Trehalose/2-sulfotrehalose biosynthesis and glycine-betaine uptake are widely spread mechanisms for osmoadaptation in the Halobacteriales.</title>
        <authorList>
            <person name="Youssef N.H."/>
            <person name="Savage-Ashlock K.N."/>
            <person name="McCully A.L."/>
            <person name="Luedtke B."/>
            <person name="Shaw E.I."/>
            <person name="Hoff W.D."/>
            <person name="Elshahed M.S."/>
        </authorList>
    </citation>
    <scope>NUCLEOTIDE SEQUENCE [LARGE SCALE GENOMIC DNA]</scope>
    <source>
        <strain evidence="9 11">DX253</strain>
    </source>
</reference>
<accession>E7QXR7</accession>
<dbReference type="UniPathway" id="UPA00223"/>
<dbReference type="NCBIfam" id="NF041301">
    <property type="entry name" value="Cit_synth_Halo_CitZ"/>
    <property type="match status" value="1"/>
</dbReference>
<evidence type="ECO:0000313" key="10">
    <source>
        <dbReference type="EMBL" id="SHL57104.1"/>
    </source>
</evidence>
<comment type="similarity">
    <text evidence="2 6 8">Belongs to the citrate synthase family.</text>
</comment>
<dbReference type="EMBL" id="AEMG01000022">
    <property type="protein sequence ID" value="EFW90618.1"/>
    <property type="molecule type" value="Genomic_DNA"/>
</dbReference>
<dbReference type="Gene3D" id="1.10.580.10">
    <property type="entry name" value="Citrate Synthase, domain 1"/>
    <property type="match status" value="1"/>
</dbReference>
<dbReference type="eggNOG" id="arCOG04237">
    <property type="taxonomic scope" value="Archaea"/>
</dbReference>
<evidence type="ECO:0000256" key="3">
    <source>
        <dbReference type="ARBA" id="ARBA00022532"/>
    </source>
</evidence>
<dbReference type="Gene3D" id="1.10.230.10">
    <property type="entry name" value="Cytochrome P450-Terp, domain 2"/>
    <property type="match status" value="1"/>
</dbReference>
<evidence type="ECO:0000256" key="2">
    <source>
        <dbReference type="ARBA" id="ARBA00010566"/>
    </source>
</evidence>
<evidence type="ECO:0000256" key="8">
    <source>
        <dbReference type="RuleBase" id="RU000441"/>
    </source>
</evidence>
<dbReference type="Proteomes" id="UP000003751">
    <property type="component" value="Unassembled WGS sequence"/>
</dbReference>
<proteinExistence type="inferred from homology"/>
<dbReference type="CDD" id="cd06110">
    <property type="entry name" value="BSuCS-II_like"/>
    <property type="match status" value="1"/>
</dbReference>
<dbReference type="GO" id="GO:0006099">
    <property type="term" value="P:tricarboxylic acid cycle"/>
    <property type="evidence" value="ECO:0007669"/>
    <property type="project" value="UniProtKB-UniPathway"/>
</dbReference>
<dbReference type="PANTHER" id="PTHR11739:SF4">
    <property type="entry name" value="CITRATE SYNTHASE, PEROXISOMAL"/>
    <property type="match status" value="1"/>
</dbReference>
<gene>
    <name evidence="10" type="ORF">SAMN05444342_4153</name>
    <name evidence="9" type="ORF">ZOD2009_18030</name>
</gene>
<dbReference type="OrthoDB" id="21302at2157"/>
<dbReference type="Pfam" id="PF00285">
    <property type="entry name" value="Citrate_synt"/>
    <property type="match status" value="1"/>
</dbReference>
<comment type="catalytic activity">
    <reaction evidence="5 6">
        <text>oxaloacetate + acetyl-CoA + H2O = citrate + CoA + H(+)</text>
        <dbReference type="Rhea" id="RHEA:16845"/>
        <dbReference type="ChEBI" id="CHEBI:15377"/>
        <dbReference type="ChEBI" id="CHEBI:15378"/>
        <dbReference type="ChEBI" id="CHEBI:16452"/>
        <dbReference type="ChEBI" id="CHEBI:16947"/>
        <dbReference type="ChEBI" id="CHEBI:57287"/>
        <dbReference type="ChEBI" id="CHEBI:57288"/>
        <dbReference type="EC" id="2.3.3.16"/>
    </reaction>
</comment>
<feature type="active site" evidence="7">
    <location>
        <position position="316"/>
    </location>
</feature>
<dbReference type="RefSeq" id="WP_007982192.1">
    <property type="nucleotide sequence ID" value="NZ_AEMG01000022.1"/>
</dbReference>
<evidence type="ECO:0000256" key="6">
    <source>
        <dbReference type="PIRNR" id="PIRNR001369"/>
    </source>
</evidence>
<dbReference type="InterPro" id="IPR011278">
    <property type="entry name" value="2-MeCitrate/Citrate_synth_II"/>
</dbReference>
<evidence type="ECO:0000256" key="1">
    <source>
        <dbReference type="ARBA" id="ARBA00005163"/>
    </source>
</evidence>
<reference evidence="12" key="3">
    <citation type="submission" date="2016-11" db="EMBL/GenBank/DDBJ databases">
        <authorList>
            <person name="Varghese N."/>
            <person name="Submissions S."/>
        </authorList>
    </citation>
    <scope>NUCLEOTIDE SEQUENCE [LARGE SCALE GENOMIC DNA]</scope>
    <source>
        <strain evidence="12">DX253</strain>
    </source>
</reference>
<dbReference type="PRINTS" id="PR00143">
    <property type="entry name" value="CITRTSNTHASE"/>
</dbReference>
<dbReference type="AlphaFoldDB" id="E7QXR7"/>
<evidence type="ECO:0000313" key="11">
    <source>
        <dbReference type="Proteomes" id="UP000003751"/>
    </source>
</evidence>
<dbReference type="SUPFAM" id="SSF48256">
    <property type="entry name" value="Citrate synthase"/>
    <property type="match status" value="1"/>
</dbReference>
<dbReference type="InterPro" id="IPR024176">
    <property type="entry name" value="Citrate_synthase_bac-typ"/>
</dbReference>
<keyword evidence="3" id="KW-0816">Tricarboxylic acid cycle</keyword>
<name>E7QXR7_HALPU</name>
<keyword evidence="4 6" id="KW-0808">Transferase</keyword>
<dbReference type="InterPro" id="IPR054872">
    <property type="entry name" value="Cit_synth_Halo_CitZ"/>
</dbReference>
<dbReference type="InterPro" id="IPR016143">
    <property type="entry name" value="Citrate_synth-like_sm_a-sub"/>
</dbReference>
<dbReference type="InterPro" id="IPR016142">
    <property type="entry name" value="Citrate_synth-like_lrg_a-sub"/>
</dbReference>
<evidence type="ECO:0000313" key="12">
    <source>
        <dbReference type="Proteomes" id="UP000184203"/>
    </source>
</evidence>
<evidence type="ECO:0000313" key="9">
    <source>
        <dbReference type="EMBL" id="EFW90618.1"/>
    </source>
</evidence>
<dbReference type="GO" id="GO:0005829">
    <property type="term" value="C:cytosol"/>
    <property type="evidence" value="ECO:0007669"/>
    <property type="project" value="TreeGrafter"/>
</dbReference>
<dbReference type="NCBIfam" id="TIGR01800">
    <property type="entry name" value="cit_synth_II"/>
    <property type="match status" value="1"/>
</dbReference>
<evidence type="ECO:0000256" key="5">
    <source>
        <dbReference type="ARBA" id="ARBA00049288"/>
    </source>
</evidence>
<dbReference type="Proteomes" id="UP000184203">
    <property type="component" value="Unassembled WGS sequence"/>
</dbReference>
<evidence type="ECO:0000256" key="7">
    <source>
        <dbReference type="PIRSR" id="PIRSR001369-1"/>
    </source>
</evidence>
<keyword evidence="12" id="KW-1185">Reference proteome</keyword>
<dbReference type="EC" id="2.3.3.16" evidence="6"/>
<protein>
    <recommendedName>
        <fullName evidence="6 8">Citrate synthase</fullName>
        <ecNumber evidence="6">2.3.3.16</ecNumber>
    </recommendedName>
</protein>
<reference evidence="10" key="2">
    <citation type="submission" date="2016-11" db="EMBL/GenBank/DDBJ databases">
        <authorList>
            <person name="Jaros S."/>
            <person name="Januszkiewicz K."/>
            <person name="Wedrychowicz H."/>
        </authorList>
    </citation>
    <scope>NUCLEOTIDE SEQUENCE [LARGE SCALE GENOMIC DNA]</scope>
    <source>
        <strain evidence="10">DX253</strain>
    </source>
</reference>
<dbReference type="GO" id="GO:0036440">
    <property type="term" value="F:citrate synthase activity"/>
    <property type="evidence" value="ECO:0007669"/>
    <property type="project" value="UniProtKB-EC"/>
</dbReference>
<dbReference type="PATRIC" id="fig|797209.4.peg.3529"/>
<evidence type="ECO:0000256" key="4">
    <source>
        <dbReference type="ARBA" id="ARBA00022679"/>
    </source>
</evidence>
<comment type="pathway">
    <text evidence="1">Carbohydrate metabolism; tricarboxylic acid cycle.</text>
</comment>
<feature type="active site" evidence="7">
    <location>
        <position position="265"/>
    </location>
</feature>
<organism evidence="9 11">
    <name type="scientific">Haladaptatus paucihalophilus DX253</name>
    <dbReference type="NCBI Taxonomy" id="797209"/>
    <lineage>
        <taxon>Archaea</taxon>
        <taxon>Methanobacteriati</taxon>
        <taxon>Methanobacteriota</taxon>
        <taxon>Stenosarchaea group</taxon>
        <taxon>Halobacteria</taxon>
        <taxon>Halobacteriales</taxon>
        <taxon>Haladaptataceae</taxon>
        <taxon>Haladaptatus</taxon>
    </lineage>
</organism>
<dbReference type="PIRSF" id="PIRSF001369">
    <property type="entry name" value="Citrate_synth"/>
    <property type="match status" value="1"/>
</dbReference>
<dbReference type="EMBL" id="FRAN01000008">
    <property type="protein sequence ID" value="SHL57104.1"/>
    <property type="molecule type" value="Genomic_DNA"/>
</dbReference>